<sequence>MGSRVFTNWQLWEKLCFFLGCAIILVVLAAAVKLGHTHWQLRRYAEVAEKERRDQSMQRQMSVKRRHDEVPFGIRALERGKEVEEVWVSRPTTPESHLRKVSNSTDIEKQLHDLASPSPVMRISGKRLSANFERRMSADQLPNYHTRRDSSPTIPVTKPIRAQHPPCSYKKWSTSVHPAELSGSQSSIEKVESIRRASLEAIRRASMSQTAEGDSASSDESGNSGTEVEAITASAPRLFTQPTPRRRDHSADLALMDNHRRSQVKDTGQLAPRTRSAGQSRDSSIASMRQVAEHHDHIANQQAPSPSDVSPTDPCFNPKIDALPPAIRRFSMPDVTPFTQFCQSAPKSPKLEPAAMRESSPSRRRQSESLGRMASIPYSPALSPISPVTPTDSAMTLAATESKSMQYQPNSFEHVVSPVVRGHGSGFEILKPGSLPPPEPTEQPVERPRGPPVSLHNSRRSRSRSSSTGSTRRKLQKKRQPSVDSVHGRELERSRNF</sequence>
<feature type="region of interest" description="Disordered" evidence="1">
    <location>
        <begin position="426"/>
        <end position="497"/>
    </location>
</feature>
<evidence type="ECO:0000313" key="2">
    <source>
        <dbReference type="EMBL" id="KAK5115972.1"/>
    </source>
</evidence>
<name>A0AAN7TMH4_9PEZI</name>
<feature type="region of interest" description="Disordered" evidence="1">
    <location>
        <begin position="343"/>
        <end position="370"/>
    </location>
</feature>
<evidence type="ECO:0000256" key="1">
    <source>
        <dbReference type="SAM" id="MobiDB-lite"/>
    </source>
</evidence>
<feature type="region of interest" description="Disordered" evidence="1">
    <location>
        <begin position="143"/>
        <end position="172"/>
    </location>
</feature>
<reference evidence="2" key="1">
    <citation type="submission" date="2023-08" db="EMBL/GenBank/DDBJ databases">
        <title>Black Yeasts Isolated from many extreme environments.</title>
        <authorList>
            <person name="Coleine C."/>
            <person name="Stajich J.E."/>
            <person name="Selbmann L."/>
        </authorList>
    </citation>
    <scope>NUCLEOTIDE SEQUENCE</scope>
    <source>
        <strain evidence="2">CCFEE 5401</strain>
    </source>
</reference>
<protein>
    <submittedName>
        <fullName evidence="2">Uncharacterized protein</fullName>
    </submittedName>
</protein>
<feature type="compositionally biased region" description="Basic residues" evidence="1">
    <location>
        <begin position="471"/>
        <end position="480"/>
    </location>
</feature>
<feature type="compositionally biased region" description="Polar residues" evidence="1">
    <location>
        <begin position="276"/>
        <end position="287"/>
    </location>
</feature>
<dbReference type="PANTHER" id="PTHR40623">
    <property type="entry name" value="INTEGRAL MEMBRANE PROTEIN"/>
    <property type="match status" value="1"/>
</dbReference>
<dbReference type="AlphaFoldDB" id="A0AAN7TMH4"/>
<organism evidence="2 3">
    <name type="scientific">Meristemomyces frigidus</name>
    <dbReference type="NCBI Taxonomy" id="1508187"/>
    <lineage>
        <taxon>Eukaryota</taxon>
        <taxon>Fungi</taxon>
        <taxon>Dikarya</taxon>
        <taxon>Ascomycota</taxon>
        <taxon>Pezizomycotina</taxon>
        <taxon>Dothideomycetes</taxon>
        <taxon>Dothideomycetidae</taxon>
        <taxon>Mycosphaerellales</taxon>
        <taxon>Teratosphaeriaceae</taxon>
        <taxon>Meristemomyces</taxon>
    </lineage>
</organism>
<gene>
    <name evidence="2" type="ORF">LTR62_000428</name>
</gene>
<feature type="region of interest" description="Disordered" evidence="1">
    <location>
        <begin position="300"/>
        <end position="319"/>
    </location>
</feature>
<proteinExistence type="predicted"/>
<dbReference type="EMBL" id="JAVRRL010000010">
    <property type="protein sequence ID" value="KAK5115972.1"/>
    <property type="molecule type" value="Genomic_DNA"/>
</dbReference>
<accession>A0AAN7TMH4</accession>
<dbReference type="Proteomes" id="UP001310890">
    <property type="component" value="Unassembled WGS sequence"/>
</dbReference>
<comment type="caution">
    <text evidence="2">The sequence shown here is derived from an EMBL/GenBank/DDBJ whole genome shotgun (WGS) entry which is preliminary data.</text>
</comment>
<feature type="region of interest" description="Disordered" evidence="1">
    <location>
        <begin position="205"/>
        <end position="292"/>
    </location>
</feature>
<feature type="compositionally biased region" description="Polar residues" evidence="1">
    <location>
        <begin position="206"/>
        <end position="226"/>
    </location>
</feature>
<evidence type="ECO:0000313" key="3">
    <source>
        <dbReference type="Proteomes" id="UP001310890"/>
    </source>
</evidence>
<feature type="compositionally biased region" description="Polar residues" evidence="1">
    <location>
        <begin position="300"/>
        <end position="310"/>
    </location>
</feature>
<dbReference type="PANTHER" id="PTHR40623:SF2">
    <property type="entry name" value="INTEGRAL MEMBRANE PROTEIN"/>
    <property type="match status" value="1"/>
</dbReference>
<feature type="compositionally biased region" description="Basic and acidic residues" evidence="1">
    <location>
        <begin position="486"/>
        <end position="497"/>
    </location>
</feature>